<accession>A0A037ZI64</accession>
<keyword evidence="1" id="KW-1133">Transmembrane helix</keyword>
<feature type="transmembrane region" description="Helical" evidence="1">
    <location>
        <begin position="46"/>
        <end position="64"/>
    </location>
</feature>
<dbReference type="OrthoDB" id="1442233at2"/>
<reference evidence="2 3" key="1">
    <citation type="submission" date="2014-03" db="EMBL/GenBank/DDBJ databases">
        <title>Draft Genome Sequence of Actibacterium mucosum KCTC 23349, a Marine Alphaproteobacterium with Complex Ionic Requirements Isolated from Mediterranean Seawater at Malvarrosa Beach, Valencia, Spain.</title>
        <authorList>
            <person name="Arahal D.R."/>
            <person name="Shao Z."/>
            <person name="Lai Q."/>
            <person name="Pujalte M.J."/>
        </authorList>
    </citation>
    <scope>NUCLEOTIDE SEQUENCE [LARGE SCALE GENOMIC DNA]</scope>
    <source>
        <strain evidence="2 3">KCTC 23349</strain>
    </source>
</reference>
<dbReference type="AlphaFoldDB" id="A0A037ZI64"/>
<proteinExistence type="predicted"/>
<dbReference type="RefSeq" id="WP_035258370.1">
    <property type="nucleotide sequence ID" value="NZ_JFKE01000003.1"/>
</dbReference>
<protein>
    <submittedName>
        <fullName evidence="2">Uncharacterized protein</fullName>
    </submittedName>
</protein>
<feature type="transmembrane region" description="Helical" evidence="1">
    <location>
        <begin position="128"/>
        <end position="146"/>
    </location>
</feature>
<evidence type="ECO:0000313" key="2">
    <source>
        <dbReference type="EMBL" id="KAJ56140.1"/>
    </source>
</evidence>
<name>A0A037ZI64_9RHOB</name>
<keyword evidence="3" id="KW-1185">Reference proteome</keyword>
<dbReference type="Pfam" id="PF20358">
    <property type="entry name" value="DUF6653"/>
    <property type="match status" value="1"/>
</dbReference>
<dbReference type="STRING" id="1454373.ACMU_10315"/>
<gene>
    <name evidence="2" type="ORF">ACMU_10315</name>
</gene>
<keyword evidence="1" id="KW-0472">Membrane</keyword>
<keyword evidence="1" id="KW-0812">Transmembrane</keyword>
<dbReference type="InterPro" id="IPR046595">
    <property type="entry name" value="DUF6653"/>
</dbReference>
<dbReference type="Proteomes" id="UP000026249">
    <property type="component" value="Unassembled WGS sequence"/>
</dbReference>
<dbReference type="EMBL" id="JFKE01000003">
    <property type="protein sequence ID" value="KAJ56140.1"/>
    <property type="molecule type" value="Genomic_DNA"/>
</dbReference>
<sequence length="158" mass="18144">MDNRKFTERLMSMDDQTWARHANPWSGWTRVPILPLLALAVWSRVWLGWYVLIPIAALVVWTWLNPRVFGPPKHLDAWMSRGVMGERMWLARKEVPIPPHHAQMAFVLNLAAGGGVVVFAWGLWQLDLGLTLAGLVGAMGAKLWFLDRMVWLYDDTNR</sequence>
<organism evidence="2 3">
    <name type="scientific">Actibacterium mucosum KCTC 23349</name>
    <dbReference type="NCBI Taxonomy" id="1454373"/>
    <lineage>
        <taxon>Bacteria</taxon>
        <taxon>Pseudomonadati</taxon>
        <taxon>Pseudomonadota</taxon>
        <taxon>Alphaproteobacteria</taxon>
        <taxon>Rhodobacterales</taxon>
        <taxon>Roseobacteraceae</taxon>
        <taxon>Actibacterium</taxon>
    </lineage>
</organism>
<evidence type="ECO:0000256" key="1">
    <source>
        <dbReference type="SAM" id="Phobius"/>
    </source>
</evidence>
<comment type="caution">
    <text evidence="2">The sequence shown here is derived from an EMBL/GenBank/DDBJ whole genome shotgun (WGS) entry which is preliminary data.</text>
</comment>
<evidence type="ECO:0000313" key="3">
    <source>
        <dbReference type="Proteomes" id="UP000026249"/>
    </source>
</evidence>
<feature type="transmembrane region" description="Helical" evidence="1">
    <location>
        <begin position="102"/>
        <end position="122"/>
    </location>
</feature>